<evidence type="ECO:0000313" key="3">
    <source>
        <dbReference type="Proteomes" id="UP000718564"/>
    </source>
</evidence>
<dbReference type="Pfam" id="PF08659">
    <property type="entry name" value="KR"/>
    <property type="match status" value="1"/>
</dbReference>
<protein>
    <recommendedName>
        <fullName evidence="1">Ketoreductase (KR) domain-containing protein</fullName>
    </recommendedName>
</protein>
<accession>A0ABX1PC94</accession>
<name>A0ABX1PC94_9CYAN</name>
<gene>
    <name evidence="2" type="ORF">DP116_18855</name>
</gene>
<evidence type="ECO:0000259" key="1">
    <source>
        <dbReference type="Pfam" id="PF08659"/>
    </source>
</evidence>
<keyword evidence="3" id="KW-1185">Reference proteome</keyword>
<reference evidence="2 3" key="1">
    <citation type="submission" date="2018-06" db="EMBL/GenBank/DDBJ databases">
        <title>Comparative genomics of Brasilonema spp. strains.</title>
        <authorList>
            <person name="Alvarenga D.O."/>
            <person name="Fiore M.F."/>
            <person name="Varani A.M."/>
        </authorList>
    </citation>
    <scope>NUCLEOTIDE SEQUENCE [LARGE SCALE GENOMIC DNA]</scope>
    <source>
        <strain evidence="2 3">SPC951</strain>
    </source>
</reference>
<dbReference type="InterPro" id="IPR013968">
    <property type="entry name" value="PKS_KR"/>
</dbReference>
<evidence type="ECO:0000313" key="2">
    <source>
        <dbReference type="EMBL" id="NMG21397.1"/>
    </source>
</evidence>
<feature type="domain" description="Ketoreductase (KR)" evidence="1">
    <location>
        <begin position="5"/>
        <end position="39"/>
    </location>
</feature>
<organism evidence="2 3">
    <name type="scientific">Brasilonema bromeliae SPC951</name>
    <dbReference type="NCBI Taxonomy" id="385972"/>
    <lineage>
        <taxon>Bacteria</taxon>
        <taxon>Bacillati</taxon>
        <taxon>Cyanobacteriota</taxon>
        <taxon>Cyanophyceae</taxon>
        <taxon>Nostocales</taxon>
        <taxon>Scytonemataceae</taxon>
        <taxon>Brasilonema</taxon>
        <taxon>Bromeliae group (in: Brasilonema)</taxon>
    </lineage>
</organism>
<dbReference type="Proteomes" id="UP000718564">
    <property type="component" value="Unassembled WGS sequence"/>
</dbReference>
<sequence length="46" mass="5333">MTGLVLRPKVQGTWVLHQLLQDHPNSLFISFSSLADLYQVRMNTYN</sequence>
<proteinExistence type="predicted"/>
<dbReference type="EMBL" id="QMEB01000160">
    <property type="protein sequence ID" value="NMG21397.1"/>
    <property type="molecule type" value="Genomic_DNA"/>
</dbReference>
<comment type="caution">
    <text evidence="2">The sequence shown here is derived from an EMBL/GenBank/DDBJ whole genome shotgun (WGS) entry which is preliminary data.</text>
</comment>
<dbReference type="Gene3D" id="3.40.50.720">
    <property type="entry name" value="NAD(P)-binding Rossmann-like Domain"/>
    <property type="match status" value="1"/>
</dbReference>